<evidence type="ECO:0000313" key="1">
    <source>
        <dbReference type="EMBL" id="KAK1295546.1"/>
    </source>
</evidence>
<accession>A0AAV9D3S2</accession>
<dbReference type="EMBL" id="JAUJYO010000016">
    <property type="protein sequence ID" value="KAK1295546.1"/>
    <property type="molecule type" value="Genomic_DNA"/>
</dbReference>
<sequence>MRKLKVLSKYLRKREFGFQLVTPPTWTWNTSVASPTAPRINGQDGGWGWMSRVEELECS</sequence>
<name>A0AAV9D3S2_ACOCL</name>
<dbReference type="Proteomes" id="UP001180020">
    <property type="component" value="Unassembled WGS sequence"/>
</dbReference>
<reference evidence="1" key="2">
    <citation type="submission" date="2023-06" db="EMBL/GenBank/DDBJ databases">
        <authorList>
            <person name="Ma L."/>
            <person name="Liu K.-W."/>
            <person name="Li Z."/>
            <person name="Hsiao Y.-Y."/>
            <person name="Qi Y."/>
            <person name="Fu T."/>
            <person name="Tang G."/>
            <person name="Zhang D."/>
            <person name="Sun W.-H."/>
            <person name="Liu D.-K."/>
            <person name="Li Y."/>
            <person name="Chen G.-Z."/>
            <person name="Liu X.-D."/>
            <person name="Liao X.-Y."/>
            <person name="Jiang Y.-T."/>
            <person name="Yu X."/>
            <person name="Hao Y."/>
            <person name="Huang J."/>
            <person name="Zhao X.-W."/>
            <person name="Ke S."/>
            <person name="Chen Y.-Y."/>
            <person name="Wu W.-L."/>
            <person name="Hsu J.-L."/>
            <person name="Lin Y.-F."/>
            <person name="Huang M.-D."/>
            <person name="Li C.-Y."/>
            <person name="Huang L."/>
            <person name="Wang Z.-W."/>
            <person name="Zhao X."/>
            <person name="Zhong W.-Y."/>
            <person name="Peng D.-H."/>
            <person name="Ahmad S."/>
            <person name="Lan S."/>
            <person name="Zhang J.-S."/>
            <person name="Tsai W.-C."/>
            <person name="Van De Peer Y."/>
            <person name="Liu Z.-J."/>
        </authorList>
    </citation>
    <scope>NUCLEOTIDE SEQUENCE</scope>
    <source>
        <strain evidence="1">CP</strain>
        <tissue evidence="1">Leaves</tissue>
    </source>
</reference>
<gene>
    <name evidence="1" type="ORF">QJS10_CPA16g00179</name>
</gene>
<organism evidence="1 2">
    <name type="scientific">Acorus calamus</name>
    <name type="common">Sweet flag</name>
    <dbReference type="NCBI Taxonomy" id="4465"/>
    <lineage>
        <taxon>Eukaryota</taxon>
        <taxon>Viridiplantae</taxon>
        <taxon>Streptophyta</taxon>
        <taxon>Embryophyta</taxon>
        <taxon>Tracheophyta</taxon>
        <taxon>Spermatophyta</taxon>
        <taxon>Magnoliopsida</taxon>
        <taxon>Liliopsida</taxon>
        <taxon>Acoraceae</taxon>
        <taxon>Acorus</taxon>
    </lineage>
</organism>
<evidence type="ECO:0000313" key="2">
    <source>
        <dbReference type="Proteomes" id="UP001180020"/>
    </source>
</evidence>
<keyword evidence="2" id="KW-1185">Reference proteome</keyword>
<comment type="caution">
    <text evidence="1">The sequence shown here is derived from an EMBL/GenBank/DDBJ whole genome shotgun (WGS) entry which is preliminary data.</text>
</comment>
<protein>
    <submittedName>
        <fullName evidence="1">Uncharacterized protein</fullName>
    </submittedName>
</protein>
<proteinExistence type="predicted"/>
<reference evidence="1" key="1">
    <citation type="journal article" date="2023" name="Nat. Commun.">
        <title>Diploid and tetraploid genomes of Acorus and the evolution of monocots.</title>
        <authorList>
            <person name="Ma L."/>
            <person name="Liu K.W."/>
            <person name="Li Z."/>
            <person name="Hsiao Y.Y."/>
            <person name="Qi Y."/>
            <person name="Fu T."/>
            <person name="Tang G.D."/>
            <person name="Zhang D."/>
            <person name="Sun W.H."/>
            <person name="Liu D.K."/>
            <person name="Li Y."/>
            <person name="Chen G.Z."/>
            <person name="Liu X.D."/>
            <person name="Liao X.Y."/>
            <person name="Jiang Y.T."/>
            <person name="Yu X."/>
            <person name="Hao Y."/>
            <person name="Huang J."/>
            <person name="Zhao X.W."/>
            <person name="Ke S."/>
            <person name="Chen Y.Y."/>
            <person name="Wu W.L."/>
            <person name="Hsu J.L."/>
            <person name="Lin Y.F."/>
            <person name="Huang M.D."/>
            <person name="Li C.Y."/>
            <person name="Huang L."/>
            <person name="Wang Z.W."/>
            <person name="Zhao X."/>
            <person name="Zhong W.Y."/>
            <person name="Peng D.H."/>
            <person name="Ahmad S."/>
            <person name="Lan S."/>
            <person name="Zhang J.S."/>
            <person name="Tsai W.C."/>
            <person name="Van de Peer Y."/>
            <person name="Liu Z.J."/>
        </authorList>
    </citation>
    <scope>NUCLEOTIDE SEQUENCE</scope>
    <source>
        <strain evidence="1">CP</strain>
    </source>
</reference>
<dbReference type="AlphaFoldDB" id="A0AAV9D3S2"/>